<evidence type="ECO:0000313" key="4">
    <source>
        <dbReference type="Proteomes" id="UP000621560"/>
    </source>
</evidence>
<sequence length="337" mass="37832">MKMKRLGRSGLAVSELCLGTMTFGNTTSEPDSIDMINRFVERGGNFLDTANVYVNGRSEEIVGKAIKDKRSEIVLATKVRMKTAEHVNGAGVSRKHIMDGVDDSLRRLNTDYIDLYQVHVWDHATPIEETMRALDDLVASGKVRYIGCSNFLAWQLMKALAVSELNRYVKFISIQPQYSLVSREMDREMLSLCLEENVGIIPWAPIGGGFLTGRYGKEPPTSGRLTAVAGESSWALRATDKNFAILDAVREIADQLDKSPSQVALNWLLRRNGITAPIFGASTLEQFEDNMGAAGWRMPDEQWLRLDEVSRLPSEYPHRFLEKFRRPGLSEPDQSMI</sequence>
<name>A0A927BYY3_9BACL</name>
<proteinExistence type="predicted"/>
<evidence type="ECO:0000256" key="1">
    <source>
        <dbReference type="ARBA" id="ARBA00023002"/>
    </source>
</evidence>
<evidence type="ECO:0000259" key="2">
    <source>
        <dbReference type="Pfam" id="PF00248"/>
    </source>
</evidence>
<reference evidence="3" key="1">
    <citation type="submission" date="2020-09" db="EMBL/GenBank/DDBJ databases">
        <title>A novel bacterium of genus Paenibacillus, isolated from South China Sea.</title>
        <authorList>
            <person name="Huang H."/>
            <person name="Mo K."/>
            <person name="Hu Y."/>
        </authorList>
    </citation>
    <scope>NUCLEOTIDE SEQUENCE</scope>
    <source>
        <strain evidence="3">IB182496</strain>
    </source>
</reference>
<keyword evidence="1" id="KW-0560">Oxidoreductase</keyword>
<dbReference type="GO" id="GO:0016491">
    <property type="term" value="F:oxidoreductase activity"/>
    <property type="evidence" value="ECO:0007669"/>
    <property type="project" value="UniProtKB-KW"/>
</dbReference>
<dbReference type="EMBL" id="JACXIZ010000048">
    <property type="protein sequence ID" value="MBD2847974.1"/>
    <property type="molecule type" value="Genomic_DNA"/>
</dbReference>
<gene>
    <name evidence="3" type="ORF">IDH44_22490</name>
</gene>
<evidence type="ECO:0000313" key="3">
    <source>
        <dbReference type="EMBL" id="MBD2847974.1"/>
    </source>
</evidence>
<dbReference type="PANTHER" id="PTHR43364:SF4">
    <property type="entry name" value="NAD(P)-LINKED OXIDOREDUCTASE SUPERFAMILY PROTEIN"/>
    <property type="match status" value="1"/>
</dbReference>
<dbReference type="InterPro" id="IPR023210">
    <property type="entry name" value="NADP_OxRdtase_dom"/>
</dbReference>
<dbReference type="InterPro" id="IPR020471">
    <property type="entry name" value="AKR"/>
</dbReference>
<dbReference type="SUPFAM" id="SSF51430">
    <property type="entry name" value="NAD(P)-linked oxidoreductase"/>
    <property type="match status" value="1"/>
</dbReference>
<dbReference type="FunFam" id="3.20.20.100:FF:000004">
    <property type="entry name" value="Oxidoreductase, aldo/keto reductase"/>
    <property type="match status" value="1"/>
</dbReference>
<dbReference type="Proteomes" id="UP000621560">
    <property type="component" value="Unassembled WGS sequence"/>
</dbReference>
<dbReference type="Gene3D" id="3.20.20.100">
    <property type="entry name" value="NADP-dependent oxidoreductase domain"/>
    <property type="match status" value="1"/>
</dbReference>
<dbReference type="GO" id="GO:0005829">
    <property type="term" value="C:cytosol"/>
    <property type="evidence" value="ECO:0007669"/>
    <property type="project" value="UniProtKB-ARBA"/>
</dbReference>
<dbReference type="InterPro" id="IPR036812">
    <property type="entry name" value="NAD(P)_OxRdtase_dom_sf"/>
</dbReference>
<feature type="domain" description="NADP-dependent oxidoreductase" evidence="2">
    <location>
        <begin position="15"/>
        <end position="310"/>
    </location>
</feature>
<dbReference type="AlphaFoldDB" id="A0A927BYY3"/>
<dbReference type="PRINTS" id="PR00069">
    <property type="entry name" value="ALDKETRDTASE"/>
</dbReference>
<keyword evidence="4" id="KW-1185">Reference proteome</keyword>
<organism evidence="3 4">
    <name type="scientific">Paenibacillus sabuli</name>
    <dbReference type="NCBI Taxonomy" id="2772509"/>
    <lineage>
        <taxon>Bacteria</taxon>
        <taxon>Bacillati</taxon>
        <taxon>Bacillota</taxon>
        <taxon>Bacilli</taxon>
        <taxon>Bacillales</taxon>
        <taxon>Paenibacillaceae</taxon>
        <taxon>Paenibacillus</taxon>
    </lineage>
</organism>
<protein>
    <submittedName>
        <fullName evidence="3">Aldo/keto reductase</fullName>
    </submittedName>
</protein>
<dbReference type="CDD" id="cd19081">
    <property type="entry name" value="AKR_AKR9C1"/>
    <property type="match status" value="1"/>
</dbReference>
<dbReference type="Pfam" id="PF00248">
    <property type="entry name" value="Aldo_ket_red"/>
    <property type="match status" value="1"/>
</dbReference>
<accession>A0A927BYY3</accession>
<dbReference type="RefSeq" id="WP_190921078.1">
    <property type="nucleotide sequence ID" value="NZ_JACXIZ010000048.1"/>
</dbReference>
<comment type="caution">
    <text evidence="3">The sequence shown here is derived from an EMBL/GenBank/DDBJ whole genome shotgun (WGS) entry which is preliminary data.</text>
</comment>
<dbReference type="InterPro" id="IPR050523">
    <property type="entry name" value="AKR_Detox_Biosynth"/>
</dbReference>
<dbReference type="PANTHER" id="PTHR43364">
    <property type="entry name" value="NADH-SPECIFIC METHYLGLYOXAL REDUCTASE-RELATED"/>
    <property type="match status" value="1"/>
</dbReference>